<sequence>MSSRLESIVASQRFSQLMVATIIGFVLFKRFYRDIGDVFFMITFIGTLLSIFYNFKKIKKDPIYIAFFISIAIPLLSWINSIVAIPDLAMPKPSPFFFYSFFIFWFIAYWTRGNTNIIAGILIAYCLSALGIFISNSSDFFGEIYAGISGSRIDFNVVNAQHTSLFSGFGLIASIFLLLARTTASKHLKLLKSSLAIAFFLFFLLITVITQSRQVWLSLLLCFLAAPLTLKLLPQSRISTKAVVLSYIALFFVLMALSTSQIVSKRIGAETDNIKNAATLDIESIPNSGSVGIRINLWIEAWQWFKMRPLLGSGENARELVISESDNFSDAMKSSFSHLHNSHIESLVSFGIVGTVFIYFLIFFPVITVSKSPKGVTGNTWRIFATTTAIFWITVNCFESFFFSWNGIYVFSVFYGIIYSFQFKKNDRLLTGPP</sequence>
<evidence type="ECO:0000256" key="5">
    <source>
        <dbReference type="SAM" id="Phobius"/>
    </source>
</evidence>
<accession>A0ABY1FUI9</accession>
<dbReference type="Proteomes" id="UP000199211">
    <property type="component" value="Unassembled WGS sequence"/>
</dbReference>
<comment type="subcellular location">
    <subcellularLocation>
        <location evidence="1">Membrane</location>
        <topology evidence="1">Multi-pass membrane protein</topology>
    </subcellularLocation>
</comment>
<dbReference type="PANTHER" id="PTHR37422:SF13">
    <property type="entry name" value="LIPOPOLYSACCHARIDE BIOSYNTHESIS PROTEIN PA4999-RELATED"/>
    <property type="match status" value="1"/>
</dbReference>
<keyword evidence="2 5" id="KW-0812">Transmembrane</keyword>
<name>A0ABY1FUI9_9GAMM</name>
<reference evidence="7 8" key="1">
    <citation type="submission" date="2016-10" db="EMBL/GenBank/DDBJ databases">
        <authorList>
            <person name="Varghese N."/>
            <person name="Submissions S."/>
        </authorList>
    </citation>
    <scope>NUCLEOTIDE SEQUENCE [LARGE SCALE GENOMIC DNA]</scope>
    <source>
        <strain evidence="7 8">DSM 26291</strain>
    </source>
</reference>
<keyword evidence="7" id="KW-0436">Ligase</keyword>
<dbReference type="Pfam" id="PF04932">
    <property type="entry name" value="Wzy_C"/>
    <property type="match status" value="1"/>
</dbReference>
<feature type="transmembrane region" description="Helical" evidence="5">
    <location>
        <begin position="347"/>
        <end position="367"/>
    </location>
</feature>
<keyword evidence="8" id="KW-1185">Reference proteome</keyword>
<evidence type="ECO:0000313" key="7">
    <source>
        <dbReference type="EMBL" id="SFM13030.1"/>
    </source>
</evidence>
<evidence type="ECO:0000256" key="3">
    <source>
        <dbReference type="ARBA" id="ARBA00022989"/>
    </source>
</evidence>
<feature type="transmembrane region" description="Helical" evidence="5">
    <location>
        <begin position="96"/>
        <end position="111"/>
    </location>
</feature>
<keyword evidence="3 5" id="KW-1133">Transmembrane helix</keyword>
<feature type="transmembrane region" description="Helical" evidence="5">
    <location>
        <begin position="401"/>
        <end position="421"/>
    </location>
</feature>
<feature type="transmembrane region" description="Helical" evidence="5">
    <location>
        <begin position="14"/>
        <end position="32"/>
    </location>
</feature>
<gene>
    <name evidence="7" type="ORF">SAMN04487868_13320</name>
</gene>
<evidence type="ECO:0000259" key="6">
    <source>
        <dbReference type="Pfam" id="PF04932"/>
    </source>
</evidence>
<dbReference type="InterPro" id="IPR007016">
    <property type="entry name" value="O-antigen_ligase-rel_domated"/>
</dbReference>
<protein>
    <submittedName>
        <fullName evidence="7">O-antigen ligase</fullName>
    </submittedName>
</protein>
<organism evidence="7 8">
    <name type="scientific">Marinobacter salarius</name>
    <dbReference type="NCBI Taxonomy" id="1420917"/>
    <lineage>
        <taxon>Bacteria</taxon>
        <taxon>Pseudomonadati</taxon>
        <taxon>Pseudomonadota</taxon>
        <taxon>Gammaproteobacteria</taxon>
        <taxon>Pseudomonadales</taxon>
        <taxon>Marinobacteraceae</taxon>
        <taxon>Marinobacter</taxon>
    </lineage>
</organism>
<feature type="transmembrane region" description="Helical" evidence="5">
    <location>
        <begin position="379"/>
        <end position="395"/>
    </location>
</feature>
<feature type="transmembrane region" description="Helical" evidence="5">
    <location>
        <begin position="245"/>
        <end position="263"/>
    </location>
</feature>
<dbReference type="PANTHER" id="PTHR37422">
    <property type="entry name" value="TEICHURONIC ACID BIOSYNTHESIS PROTEIN TUAE"/>
    <property type="match status" value="1"/>
</dbReference>
<keyword evidence="4 5" id="KW-0472">Membrane</keyword>
<evidence type="ECO:0000313" key="8">
    <source>
        <dbReference type="Proteomes" id="UP000199211"/>
    </source>
</evidence>
<dbReference type="InterPro" id="IPR051533">
    <property type="entry name" value="WaaL-like"/>
</dbReference>
<feature type="transmembrane region" description="Helical" evidence="5">
    <location>
        <begin position="190"/>
        <end position="209"/>
    </location>
</feature>
<dbReference type="EMBL" id="FOTV01000033">
    <property type="protein sequence ID" value="SFM13030.1"/>
    <property type="molecule type" value="Genomic_DNA"/>
</dbReference>
<dbReference type="GO" id="GO:0016874">
    <property type="term" value="F:ligase activity"/>
    <property type="evidence" value="ECO:0007669"/>
    <property type="project" value="UniProtKB-KW"/>
</dbReference>
<feature type="transmembrane region" description="Helical" evidence="5">
    <location>
        <begin position="62"/>
        <end position="84"/>
    </location>
</feature>
<feature type="transmembrane region" description="Helical" evidence="5">
    <location>
        <begin position="158"/>
        <end position="178"/>
    </location>
</feature>
<feature type="transmembrane region" description="Helical" evidence="5">
    <location>
        <begin position="118"/>
        <end position="138"/>
    </location>
</feature>
<proteinExistence type="predicted"/>
<comment type="caution">
    <text evidence="7">The sequence shown here is derived from an EMBL/GenBank/DDBJ whole genome shotgun (WGS) entry which is preliminary data.</text>
</comment>
<feature type="transmembrane region" description="Helical" evidence="5">
    <location>
        <begin position="38"/>
        <end position="55"/>
    </location>
</feature>
<evidence type="ECO:0000256" key="4">
    <source>
        <dbReference type="ARBA" id="ARBA00023136"/>
    </source>
</evidence>
<feature type="domain" description="O-antigen ligase-related" evidence="6">
    <location>
        <begin position="199"/>
        <end position="358"/>
    </location>
</feature>
<evidence type="ECO:0000256" key="2">
    <source>
        <dbReference type="ARBA" id="ARBA00022692"/>
    </source>
</evidence>
<evidence type="ECO:0000256" key="1">
    <source>
        <dbReference type="ARBA" id="ARBA00004141"/>
    </source>
</evidence>
<dbReference type="RefSeq" id="WP_177190666.1">
    <property type="nucleotide sequence ID" value="NZ_DCAM01000067.1"/>
</dbReference>